<comment type="caution">
    <text evidence="2">The sequence shown here is derived from an EMBL/GenBank/DDBJ whole genome shotgun (WGS) entry which is preliminary data.</text>
</comment>
<evidence type="ECO:0000256" key="1">
    <source>
        <dbReference type="SAM" id="Phobius"/>
    </source>
</evidence>
<name>A0A368H6C7_ANCCA</name>
<sequence>MMKSGRSACAVQPSRKATLTIVRASTLMVGTTLEKSGMLTNRVTFSLLVASITSSMWMAIRYRKHH</sequence>
<keyword evidence="1" id="KW-0472">Membrane</keyword>
<dbReference type="AlphaFoldDB" id="A0A368H6C7"/>
<dbReference type="Proteomes" id="UP000252519">
    <property type="component" value="Unassembled WGS sequence"/>
</dbReference>
<reference evidence="2 3" key="1">
    <citation type="submission" date="2014-10" db="EMBL/GenBank/DDBJ databases">
        <title>Draft genome of the hookworm Ancylostoma caninum.</title>
        <authorList>
            <person name="Mitreva M."/>
        </authorList>
    </citation>
    <scope>NUCLEOTIDE SEQUENCE [LARGE SCALE GENOMIC DNA]</scope>
    <source>
        <strain evidence="2 3">Baltimore</strain>
    </source>
</reference>
<evidence type="ECO:0000313" key="2">
    <source>
        <dbReference type="EMBL" id="RCN50850.1"/>
    </source>
</evidence>
<proteinExistence type="predicted"/>
<protein>
    <submittedName>
        <fullName evidence="2">Uncharacterized protein</fullName>
    </submittedName>
</protein>
<feature type="transmembrane region" description="Helical" evidence="1">
    <location>
        <begin position="43"/>
        <end position="60"/>
    </location>
</feature>
<evidence type="ECO:0000313" key="3">
    <source>
        <dbReference type="Proteomes" id="UP000252519"/>
    </source>
</evidence>
<keyword evidence="3" id="KW-1185">Reference proteome</keyword>
<keyword evidence="1" id="KW-1133">Transmembrane helix</keyword>
<organism evidence="2 3">
    <name type="scientific">Ancylostoma caninum</name>
    <name type="common">Dog hookworm</name>
    <dbReference type="NCBI Taxonomy" id="29170"/>
    <lineage>
        <taxon>Eukaryota</taxon>
        <taxon>Metazoa</taxon>
        <taxon>Ecdysozoa</taxon>
        <taxon>Nematoda</taxon>
        <taxon>Chromadorea</taxon>
        <taxon>Rhabditida</taxon>
        <taxon>Rhabditina</taxon>
        <taxon>Rhabditomorpha</taxon>
        <taxon>Strongyloidea</taxon>
        <taxon>Ancylostomatidae</taxon>
        <taxon>Ancylostomatinae</taxon>
        <taxon>Ancylostoma</taxon>
    </lineage>
</organism>
<accession>A0A368H6C7</accession>
<keyword evidence="1" id="KW-0812">Transmembrane</keyword>
<dbReference type="EMBL" id="JOJR01000019">
    <property type="protein sequence ID" value="RCN50850.1"/>
    <property type="molecule type" value="Genomic_DNA"/>
</dbReference>
<gene>
    <name evidence="2" type="ORF">ANCCAN_03068</name>
</gene>